<evidence type="ECO:0000259" key="9">
    <source>
        <dbReference type="SMART" id="SM00387"/>
    </source>
</evidence>
<dbReference type="Gene3D" id="3.30.565.10">
    <property type="entry name" value="Histidine kinase-like ATPase, C-terminal domain"/>
    <property type="match status" value="1"/>
</dbReference>
<dbReference type="STRING" id="530584.SAMN05421630_107198"/>
<dbReference type="Proteomes" id="UP000199494">
    <property type="component" value="Unassembled WGS sequence"/>
</dbReference>
<keyword evidence="3" id="KW-0597">Phosphoprotein</keyword>
<dbReference type="EMBL" id="FMZE01000007">
    <property type="protein sequence ID" value="SDD30270.1"/>
    <property type="molecule type" value="Genomic_DNA"/>
</dbReference>
<evidence type="ECO:0000256" key="1">
    <source>
        <dbReference type="ARBA" id="ARBA00000085"/>
    </source>
</evidence>
<keyword evidence="7" id="KW-0067">ATP-binding</keyword>
<dbReference type="InterPro" id="IPR050482">
    <property type="entry name" value="Sensor_HK_TwoCompSys"/>
</dbReference>
<dbReference type="GO" id="GO:0046983">
    <property type="term" value="F:protein dimerization activity"/>
    <property type="evidence" value="ECO:0007669"/>
    <property type="project" value="InterPro"/>
</dbReference>
<keyword evidence="4" id="KW-0808">Transferase</keyword>
<dbReference type="EC" id="2.7.13.3" evidence="2"/>
<evidence type="ECO:0000256" key="3">
    <source>
        <dbReference type="ARBA" id="ARBA00022553"/>
    </source>
</evidence>
<dbReference type="KEGG" id="pmad:BAY61_24840"/>
<keyword evidence="11" id="KW-1185">Reference proteome</keyword>
<dbReference type="SMART" id="SM00387">
    <property type="entry name" value="HATPase_c"/>
    <property type="match status" value="1"/>
</dbReference>
<keyword evidence="5" id="KW-0547">Nucleotide-binding</keyword>
<evidence type="ECO:0000313" key="11">
    <source>
        <dbReference type="Proteomes" id="UP000199494"/>
    </source>
</evidence>
<dbReference type="PANTHER" id="PTHR24421">
    <property type="entry name" value="NITRATE/NITRITE SENSOR PROTEIN NARX-RELATED"/>
    <property type="match status" value="1"/>
</dbReference>
<evidence type="ECO:0000256" key="7">
    <source>
        <dbReference type="ARBA" id="ARBA00022840"/>
    </source>
</evidence>
<dbReference type="Gene3D" id="1.20.5.1930">
    <property type="match status" value="1"/>
</dbReference>
<evidence type="ECO:0000256" key="5">
    <source>
        <dbReference type="ARBA" id="ARBA00022741"/>
    </source>
</evidence>
<dbReference type="Pfam" id="PF02518">
    <property type="entry name" value="HATPase_c"/>
    <property type="match status" value="1"/>
</dbReference>
<dbReference type="GO" id="GO:0016020">
    <property type="term" value="C:membrane"/>
    <property type="evidence" value="ECO:0007669"/>
    <property type="project" value="InterPro"/>
</dbReference>
<dbReference type="GO" id="GO:0000155">
    <property type="term" value="F:phosphorelay sensor kinase activity"/>
    <property type="evidence" value="ECO:0007669"/>
    <property type="project" value="InterPro"/>
</dbReference>
<dbReference type="SUPFAM" id="SSF55874">
    <property type="entry name" value="ATPase domain of HSP90 chaperone/DNA topoisomerase II/histidine kinase"/>
    <property type="match status" value="1"/>
</dbReference>
<accession>A0A222W0S2</accession>
<keyword evidence="8" id="KW-0902">Two-component regulatory system</keyword>
<reference evidence="10 11" key="1">
    <citation type="submission" date="2016-10" db="EMBL/GenBank/DDBJ databases">
        <authorList>
            <person name="de Groot N.N."/>
        </authorList>
    </citation>
    <scope>NUCLEOTIDE SEQUENCE [LARGE SCALE GENOMIC DNA]</scope>
    <source>
        <strain evidence="10 11">CGMCC 4.5506</strain>
    </source>
</reference>
<evidence type="ECO:0000256" key="2">
    <source>
        <dbReference type="ARBA" id="ARBA00012438"/>
    </source>
</evidence>
<dbReference type="PANTHER" id="PTHR24421:SF10">
    <property type="entry name" value="NITRATE_NITRITE SENSOR PROTEIN NARQ"/>
    <property type="match status" value="1"/>
</dbReference>
<dbReference type="InterPro" id="IPR003594">
    <property type="entry name" value="HATPase_dom"/>
</dbReference>
<comment type="catalytic activity">
    <reaction evidence="1">
        <text>ATP + protein L-histidine = ADP + protein N-phospho-L-histidine.</text>
        <dbReference type="EC" id="2.7.13.3"/>
    </reaction>
</comment>
<dbReference type="CDD" id="cd16917">
    <property type="entry name" value="HATPase_UhpB-NarQ-NarX-like"/>
    <property type="match status" value="1"/>
</dbReference>
<dbReference type="GO" id="GO:0005524">
    <property type="term" value="F:ATP binding"/>
    <property type="evidence" value="ECO:0007669"/>
    <property type="project" value="UniProtKB-KW"/>
</dbReference>
<gene>
    <name evidence="10" type="ORF">SAMN05421630_107198</name>
</gene>
<evidence type="ECO:0000313" key="10">
    <source>
        <dbReference type="EMBL" id="SDD30270.1"/>
    </source>
</evidence>
<protein>
    <recommendedName>
        <fullName evidence="2">histidine kinase</fullName>
        <ecNumber evidence="2">2.7.13.3</ecNumber>
    </recommendedName>
</protein>
<keyword evidence="6 10" id="KW-0418">Kinase</keyword>
<dbReference type="RefSeq" id="WP_170140222.1">
    <property type="nucleotide sequence ID" value="NZ_CP016353.1"/>
</dbReference>
<evidence type="ECO:0000256" key="8">
    <source>
        <dbReference type="ARBA" id="ARBA00023012"/>
    </source>
</evidence>
<dbReference type="InterPro" id="IPR011712">
    <property type="entry name" value="Sig_transdc_His_kin_sub3_dim/P"/>
</dbReference>
<dbReference type="InterPro" id="IPR036890">
    <property type="entry name" value="HATPase_C_sf"/>
</dbReference>
<sequence length="385" mass="40466">MPTAEPREDEIPAWVLTVLVAAGQAIAVALIIAIGSAGTLDVDYGAYLFAAGFGAVLLLRRIVPVTVLIVSVLGVFSYYAFDFPPIGMAVPVVGAFYSVTERGRVVVATVAGLVLLGVSLYFRVGDRQPSTVLAYDLITNVALVGCAIALALTVRSRRDLRDQQRRVVLLEREHQQERAARQLEAERLRLARDVHDSVGHALSLVSVQARVAQQSLGSDQAAVARALDNVVSATGSSLADLRRTLTALHSDQAVSLHAPVTLRGIEHTAEAARQAGLDVDVSITTGPADVPEPVAGTAFRIVQEAVTNVLRHAHATRASITVTAEAGTLRLRVADNGTGLGEAGEDGRGMTGMRERAALVGGTVTVESQPTGVTVTAELPTEESP</sequence>
<proteinExistence type="predicted"/>
<name>A0A222W0S2_9PSEU</name>
<organism evidence="10 11">
    <name type="scientific">Prauserella marina</name>
    <dbReference type="NCBI Taxonomy" id="530584"/>
    <lineage>
        <taxon>Bacteria</taxon>
        <taxon>Bacillati</taxon>
        <taxon>Actinomycetota</taxon>
        <taxon>Actinomycetes</taxon>
        <taxon>Pseudonocardiales</taxon>
        <taxon>Pseudonocardiaceae</taxon>
        <taxon>Prauserella</taxon>
    </lineage>
</organism>
<feature type="domain" description="Histidine kinase/HSP90-like ATPase" evidence="9">
    <location>
        <begin position="294"/>
        <end position="383"/>
    </location>
</feature>
<dbReference type="Pfam" id="PF07730">
    <property type="entry name" value="HisKA_3"/>
    <property type="match status" value="1"/>
</dbReference>
<evidence type="ECO:0000256" key="6">
    <source>
        <dbReference type="ARBA" id="ARBA00022777"/>
    </source>
</evidence>
<evidence type="ECO:0000256" key="4">
    <source>
        <dbReference type="ARBA" id="ARBA00022679"/>
    </source>
</evidence>
<dbReference type="AlphaFoldDB" id="A0A222W0S2"/>